<dbReference type="AlphaFoldDB" id="A0A856QWC7"/>
<proteinExistence type="predicted"/>
<dbReference type="SUPFAM" id="SSF52833">
    <property type="entry name" value="Thioredoxin-like"/>
    <property type="match status" value="1"/>
</dbReference>
<dbReference type="Proteomes" id="UP000324285">
    <property type="component" value="Chromosome"/>
</dbReference>
<dbReference type="RefSeq" id="WP_205423396.1">
    <property type="nucleotide sequence ID" value="NZ_CP038437.2"/>
</dbReference>
<dbReference type="Gene3D" id="3.40.30.10">
    <property type="entry name" value="Glutaredoxin"/>
    <property type="match status" value="1"/>
</dbReference>
<name>A0A856QWC7_9GAMM</name>
<organism evidence="1 2">
    <name type="scientific">Halomonas binhaiensis</name>
    <dbReference type="NCBI Taxonomy" id="2562282"/>
    <lineage>
        <taxon>Bacteria</taxon>
        <taxon>Pseudomonadati</taxon>
        <taxon>Pseudomonadota</taxon>
        <taxon>Gammaproteobacteria</taxon>
        <taxon>Oceanospirillales</taxon>
        <taxon>Halomonadaceae</taxon>
        <taxon>Halomonas</taxon>
    </lineage>
</organism>
<gene>
    <name evidence="1" type="ORF">E4T21_14485</name>
</gene>
<keyword evidence="2" id="KW-1185">Reference proteome</keyword>
<dbReference type="EMBL" id="CP038437">
    <property type="protein sequence ID" value="QEM84119.2"/>
    <property type="molecule type" value="Genomic_DNA"/>
</dbReference>
<dbReference type="InterPro" id="IPR010296">
    <property type="entry name" value="DUF899_thioredox"/>
</dbReference>
<dbReference type="KEGG" id="hbh:E4T21_14485"/>
<reference evidence="1" key="1">
    <citation type="submission" date="2021-02" db="EMBL/GenBank/DDBJ databases">
        <title>Strain Y2R2, a novel species of the genus Halomonas.</title>
        <authorList>
            <person name="Huang H."/>
        </authorList>
    </citation>
    <scope>NUCLEOTIDE SEQUENCE</scope>
    <source>
        <strain evidence="1">Y2R2</strain>
    </source>
</reference>
<evidence type="ECO:0000313" key="2">
    <source>
        <dbReference type="Proteomes" id="UP000324285"/>
    </source>
</evidence>
<sequence>MKTSTVMANKKALPKVASHAEWDAARTALLAKEKAATRAMDALAAERRRLPMVPVERHYTFTGPEGELSLIDLFHGRRQLIVYCAMLEPGAAPCSGCSMVMDNIGHNLAHVNARDTTFVFTSPAPQEDIKALQQRMSWSAPWYTDHGRRFADDFGAGKGFALNVFIHDDEQRIYRTYFTTDRGGELFDTHFRLLDLTPYGRQENWEDSPEGRPQTPPYEWWRMHDEYSD</sequence>
<evidence type="ECO:0000313" key="1">
    <source>
        <dbReference type="EMBL" id="QEM84119.2"/>
    </source>
</evidence>
<protein>
    <submittedName>
        <fullName evidence="1">DUF899 domain-containing protein</fullName>
    </submittedName>
</protein>
<accession>A0A856QWC7</accession>
<dbReference type="InterPro" id="IPR036249">
    <property type="entry name" value="Thioredoxin-like_sf"/>
</dbReference>
<dbReference type="Pfam" id="PF05988">
    <property type="entry name" value="DUF899"/>
    <property type="match status" value="1"/>
</dbReference>